<dbReference type="PROSITE" id="PS50280">
    <property type="entry name" value="SET"/>
    <property type="match status" value="1"/>
</dbReference>
<evidence type="ECO:0000256" key="13">
    <source>
        <dbReference type="ARBA" id="ARBA00093635"/>
    </source>
</evidence>
<dbReference type="GO" id="GO:0007507">
    <property type="term" value="P:heart development"/>
    <property type="evidence" value="ECO:0007669"/>
    <property type="project" value="TreeGrafter"/>
</dbReference>
<feature type="domain" description="SET" evidence="18">
    <location>
        <begin position="186"/>
        <end position="539"/>
    </location>
</feature>
<evidence type="ECO:0000256" key="10">
    <source>
        <dbReference type="ARBA" id="ARBA00023242"/>
    </source>
</evidence>
<gene>
    <name evidence="20" type="ORF">Baya_11045</name>
</gene>
<evidence type="ECO:0000256" key="14">
    <source>
        <dbReference type="ARBA" id="ARBA00093680"/>
    </source>
</evidence>
<dbReference type="OrthoDB" id="62495at2759"/>
<keyword evidence="21" id="KW-1185">Reference proteome</keyword>
<dbReference type="GO" id="GO:0005634">
    <property type="term" value="C:nucleus"/>
    <property type="evidence" value="ECO:0007669"/>
    <property type="project" value="UniProtKB-SubCell"/>
</dbReference>
<dbReference type="SUPFAM" id="SSF82199">
    <property type="entry name" value="SET domain"/>
    <property type="match status" value="1"/>
</dbReference>
<keyword evidence="6" id="KW-0949">S-adenosyl-L-methionine</keyword>
<comment type="caution">
    <text evidence="20">The sequence shown here is derived from an EMBL/GenBank/DDBJ whole genome shotgun (WGS) entry which is preliminary data.</text>
</comment>
<feature type="coiled-coil region" evidence="16">
    <location>
        <begin position="607"/>
        <end position="634"/>
    </location>
</feature>
<evidence type="ECO:0000256" key="1">
    <source>
        <dbReference type="ARBA" id="ARBA00004123"/>
    </source>
</evidence>
<comment type="catalytic activity">
    <reaction evidence="11">
        <text>L-lysyl-[protein] + S-adenosyl-L-methionine = N(6)-methyl-L-lysyl-[protein] + S-adenosyl-L-homocysteine + H(+)</text>
        <dbReference type="Rhea" id="RHEA:51736"/>
        <dbReference type="Rhea" id="RHEA-COMP:9752"/>
        <dbReference type="Rhea" id="RHEA-COMP:13053"/>
        <dbReference type="ChEBI" id="CHEBI:15378"/>
        <dbReference type="ChEBI" id="CHEBI:29969"/>
        <dbReference type="ChEBI" id="CHEBI:57856"/>
        <dbReference type="ChEBI" id="CHEBI:59789"/>
        <dbReference type="ChEBI" id="CHEBI:61929"/>
    </reaction>
</comment>
<evidence type="ECO:0000313" key="20">
    <source>
        <dbReference type="EMBL" id="TSP90493.1"/>
    </source>
</evidence>
<evidence type="ECO:0000313" key="21">
    <source>
        <dbReference type="Proteomes" id="UP000319801"/>
    </source>
</evidence>
<dbReference type="Gene3D" id="1.25.40.10">
    <property type="entry name" value="Tetratricopeptide repeat domain"/>
    <property type="match status" value="2"/>
</dbReference>
<keyword evidence="4" id="KW-0489">Methyltransferase</keyword>
<organism evidence="20 21">
    <name type="scientific">Bagarius yarrelli</name>
    <name type="common">Goonch</name>
    <name type="synonym">Bagrus yarrelli</name>
    <dbReference type="NCBI Taxonomy" id="175774"/>
    <lineage>
        <taxon>Eukaryota</taxon>
        <taxon>Metazoa</taxon>
        <taxon>Chordata</taxon>
        <taxon>Craniata</taxon>
        <taxon>Vertebrata</taxon>
        <taxon>Euteleostomi</taxon>
        <taxon>Actinopterygii</taxon>
        <taxon>Neopterygii</taxon>
        <taxon>Teleostei</taxon>
        <taxon>Ostariophysi</taxon>
        <taxon>Siluriformes</taxon>
        <taxon>Sisoridae</taxon>
        <taxon>Sisorinae</taxon>
        <taxon>Bagarius</taxon>
    </lineage>
</organism>
<dbReference type="Proteomes" id="UP000319801">
    <property type="component" value="Unassembled WGS sequence"/>
</dbReference>
<feature type="region of interest" description="Disordered" evidence="17">
    <location>
        <begin position="160"/>
        <end position="185"/>
    </location>
</feature>
<evidence type="ECO:0000256" key="3">
    <source>
        <dbReference type="ARBA" id="ARBA00022490"/>
    </source>
</evidence>
<keyword evidence="3" id="KW-0963">Cytoplasm</keyword>
<evidence type="ECO:0000259" key="18">
    <source>
        <dbReference type="PROSITE" id="PS50280"/>
    </source>
</evidence>
<name>A0A556UYZ7_BAGYA</name>
<accession>A0A556UYZ7</accession>
<evidence type="ECO:0000256" key="5">
    <source>
        <dbReference type="ARBA" id="ARBA00022679"/>
    </source>
</evidence>
<comment type="function">
    <text evidence="12">Protein-lysine N-methyltransferase. Monomethylates PRMT5, modulating its transcriptional activity. May also act as a histone methyltransferase. Plays a critical role in cardiac development. Acts as a key epigenetic regulator of gene expression during cardiac development via its dual activities as a methyltransferase and negative regulator of HDAC1.</text>
</comment>
<proteinExistence type="predicted"/>
<comment type="subcellular location">
    <subcellularLocation>
        <location evidence="2">Cytoplasm</location>
    </subcellularLocation>
    <subcellularLocation>
        <location evidence="1">Nucleus</location>
    </subcellularLocation>
</comment>
<dbReference type="InterPro" id="IPR044421">
    <property type="entry name" value="SMYD4_SET"/>
</dbReference>
<keyword evidence="8 15" id="KW-0863">Zinc-finger</keyword>
<dbReference type="InterPro" id="IPR052097">
    <property type="entry name" value="SET-MYND_domain_protein"/>
</dbReference>
<dbReference type="Gene3D" id="2.170.270.10">
    <property type="entry name" value="SET domain"/>
    <property type="match status" value="1"/>
</dbReference>
<dbReference type="PANTHER" id="PTHR46165">
    <property type="entry name" value="SET AND MYND DOMAIN-CONTAINING PROTEIN 4"/>
    <property type="match status" value="1"/>
</dbReference>
<keyword evidence="5" id="KW-0808">Transferase</keyword>
<dbReference type="Pfam" id="PF01753">
    <property type="entry name" value="zf-MYND"/>
    <property type="match status" value="1"/>
</dbReference>
<reference evidence="20 21" key="1">
    <citation type="journal article" date="2019" name="Genome Biol. Evol.">
        <title>Whole-Genome Sequencing of the Giant Devil Catfish, Bagarius yarrelli.</title>
        <authorList>
            <person name="Jiang W."/>
            <person name="Lv Y."/>
            <person name="Cheng L."/>
            <person name="Yang K."/>
            <person name="Chao B."/>
            <person name="Wang X."/>
            <person name="Li Y."/>
            <person name="Pan X."/>
            <person name="You X."/>
            <person name="Zhang Y."/>
            <person name="Yang J."/>
            <person name="Li J."/>
            <person name="Zhang X."/>
            <person name="Liu S."/>
            <person name="Sun C."/>
            <person name="Yang J."/>
            <person name="Shi Q."/>
        </authorList>
    </citation>
    <scope>NUCLEOTIDE SEQUENCE [LARGE SCALE GENOMIC DNA]</scope>
    <source>
        <strain evidence="20">JWS20170419001</strain>
        <tissue evidence="20">Muscle</tissue>
    </source>
</reference>
<evidence type="ECO:0000259" key="19">
    <source>
        <dbReference type="PROSITE" id="PS50865"/>
    </source>
</evidence>
<dbReference type="InterPro" id="IPR002893">
    <property type="entry name" value="Znf_MYND"/>
</dbReference>
<dbReference type="GO" id="GO:0008270">
    <property type="term" value="F:zinc ion binding"/>
    <property type="evidence" value="ECO:0007669"/>
    <property type="project" value="UniProtKB-KW"/>
</dbReference>
<dbReference type="InterPro" id="IPR046341">
    <property type="entry name" value="SET_dom_sf"/>
</dbReference>
<evidence type="ECO:0000256" key="2">
    <source>
        <dbReference type="ARBA" id="ARBA00004496"/>
    </source>
</evidence>
<dbReference type="InterPro" id="IPR011990">
    <property type="entry name" value="TPR-like_helical_dom_sf"/>
</dbReference>
<keyword evidence="16" id="KW-0175">Coiled coil</keyword>
<dbReference type="SUPFAM" id="SSF144232">
    <property type="entry name" value="HIT/MYND zinc finger-like"/>
    <property type="match status" value="1"/>
</dbReference>
<evidence type="ECO:0000256" key="17">
    <source>
        <dbReference type="SAM" id="MobiDB-lite"/>
    </source>
</evidence>
<dbReference type="SUPFAM" id="SSF48452">
    <property type="entry name" value="TPR-like"/>
    <property type="match status" value="2"/>
</dbReference>
<evidence type="ECO:0000256" key="7">
    <source>
        <dbReference type="ARBA" id="ARBA00022723"/>
    </source>
</evidence>
<dbReference type="PANTHER" id="PTHR46165:SF2">
    <property type="entry name" value="SET AND MYND DOMAIN-CONTAINING PROTEIN 4"/>
    <property type="match status" value="1"/>
</dbReference>
<evidence type="ECO:0000256" key="6">
    <source>
        <dbReference type="ARBA" id="ARBA00022691"/>
    </source>
</evidence>
<evidence type="ECO:0000256" key="4">
    <source>
        <dbReference type="ARBA" id="ARBA00022603"/>
    </source>
</evidence>
<dbReference type="Pfam" id="PF00856">
    <property type="entry name" value="SET"/>
    <property type="match status" value="1"/>
</dbReference>
<dbReference type="GO" id="GO:0005737">
    <property type="term" value="C:cytoplasm"/>
    <property type="evidence" value="ECO:0007669"/>
    <property type="project" value="UniProtKB-SubCell"/>
</dbReference>
<keyword evidence="10" id="KW-0539">Nucleus</keyword>
<evidence type="ECO:0000256" key="12">
    <source>
        <dbReference type="ARBA" id="ARBA00093423"/>
    </source>
</evidence>
<dbReference type="PROSITE" id="PS50865">
    <property type="entry name" value="ZF_MYND_2"/>
    <property type="match status" value="1"/>
</dbReference>
<dbReference type="CDD" id="cd10536">
    <property type="entry name" value="SET_SMYD4"/>
    <property type="match status" value="1"/>
</dbReference>
<evidence type="ECO:0000256" key="8">
    <source>
        <dbReference type="ARBA" id="ARBA00022771"/>
    </source>
</evidence>
<sequence>MDLPCPEWIKHVERKWTRLESAARDRFSVLTDIDELFDFGQSQVRSEDLETLSRICKMYPVKKSSECAARYREQGNECFKHKDYTSAVLCYTKGVCHAEKNAEDLSLCYANRSAALFHLGLYNKCLEDIQRAFDESYPSRLHCKLMDRRTRCANLAKMQEYKKVSSSKHQTPQTNKNKGSNSNVSPTLSVHFTTEVGRHLLVTENKSAGEIVFEDEAYSFVLIPVNGEKKGGKAIKCITETRHCHHCLHENFNSVPCRGCSYAQYCGQRCETEAWKQYHQWECSVGSELLALGVFAHLALRVTLKAGKKEVLVARESCFTLPHEVSKAPFVSRDGNCANGKLCSRSGTSDSLGLVSELGPLVSKKCFQVPNHSSCYHGKSYLGIYSLLPQVEKHNPNLCFLFAFTMAALSQRLSLDVPPYPDQQEDSMCCGSERRLFGTTALRHMLQLQCNAQAVTAIRVKEDINQPVQSSEELRIATAVFPVLSLLNHSCQPNTSISFNVAFSSSWSSTPEYFSSGVRVTVRACKDIPAGQELLHCYGPHCSRMDVEKRQHLLMSQYFFHCKCDACRLELADKSKKLKCENCGSFLKVSGDVHVCSQLSCDNYILNTELRRRMQILQHHLEQALDLMENHQTNDALSILQKANNLANSMLMETHPLQGELADAMARAYATMGLWRQAAAHLKRSITAIGSQYGKNSVELGKQQFKLAQLYFNGACLTSARYTLTRIMLQAIFQWHATHRGLVSPGAPPLIPAPRRGTLDGFNTMLRANLNNT</sequence>
<dbReference type="AlphaFoldDB" id="A0A556UYZ7"/>
<dbReference type="GO" id="GO:0008168">
    <property type="term" value="F:methyltransferase activity"/>
    <property type="evidence" value="ECO:0007669"/>
    <property type="project" value="UniProtKB-KW"/>
</dbReference>
<evidence type="ECO:0000256" key="15">
    <source>
        <dbReference type="PROSITE-ProRule" id="PRU00134"/>
    </source>
</evidence>
<dbReference type="GO" id="GO:0032259">
    <property type="term" value="P:methylation"/>
    <property type="evidence" value="ECO:0007669"/>
    <property type="project" value="UniProtKB-KW"/>
</dbReference>
<evidence type="ECO:0000256" key="11">
    <source>
        <dbReference type="ARBA" id="ARBA00048985"/>
    </source>
</evidence>
<feature type="domain" description="MYND-type" evidence="19">
    <location>
        <begin position="244"/>
        <end position="283"/>
    </location>
</feature>
<keyword evidence="7" id="KW-0479">Metal-binding</keyword>
<keyword evidence="9" id="KW-0862">Zinc</keyword>
<dbReference type="EMBL" id="VCAZ01000080">
    <property type="protein sequence ID" value="TSP90493.1"/>
    <property type="molecule type" value="Genomic_DNA"/>
</dbReference>
<feature type="compositionally biased region" description="Polar residues" evidence="17">
    <location>
        <begin position="167"/>
        <end position="185"/>
    </location>
</feature>
<dbReference type="InterPro" id="IPR001214">
    <property type="entry name" value="SET_dom"/>
</dbReference>
<dbReference type="GO" id="GO:0042826">
    <property type="term" value="F:histone deacetylase binding"/>
    <property type="evidence" value="ECO:0007669"/>
    <property type="project" value="TreeGrafter"/>
</dbReference>
<evidence type="ECO:0000256" key="16">
    <source>
        <dbReference type="SAM" id="Coils"/>
    </source>
</evidence>
<evidence type="ECO:0000256" key="9">
    <source>
        <dbReference type="ARBA" id="ARBA00022833"/>
    </source>
</evidence>
<protein>
    <recommendedName>
        <fullName evidence="13">Protein-lysine N-methyltransferase SMYD4</fullName>
    </recommendedName>
    <alternativeName>
        <fullName evidence="14">SET and MYND domain-containing protein 4</fullName>
    </alternativeName>
</protein>